<dbReference type="PANTHER" id="PTHR43319">
    <property type="entry name" value="BETA-LACTAMASE-RELATED"/>
    <property type="match status" value="1"/>
</dbReference>
<dbReference type="Gene3D" id="3.40.710.10">
    <property type="entry name" value="DD-peptidase/beta-lactamase superfamily"/>
    <property type="match status" value="1"/>
</dbReference>
<dbReference type="PANTHER" id="PTHR43319:SF1">
    <property type="entry name" value="BETA-LACTAMASE-RELATED DOMAIN-CONTAINING PROTEIN"/>
    <property type="match status" value="1"/>
</dbReference>
<organism evidence="2">
    <name type="scientific">Steinernema carpocapsae</name>
    <name type="common">Entomopathogenic nematode</name>
    <dbReference type="NCBI Taxonomy" id="34508"/>
    <lineage>
        <taxon>Eukaryota</taxon>
        <taxon>Metazoa</taxon>
        <taxon>Ecdysozoa</taxon>
        <taxon>Nematoda</taxon>
        <taxon>Chromadorea</taxon>
        <taxon>Rhabditida</taxon>
        <taxon>Tylenchina</taxon>
        <taxon>Panagrolaimomorpha</taxon>
        <taxon>Strongyloidoidea</taxon>
        <taxon>Steinernematidae</taxon>
        <taxon>Steinernema</taxon>
    </lineage>
</organism>
<evidence type="ECO:0000313" key="2">
    <source>
        <dbReference type="EMBL" id="TKR81202.1"/>
    </source>
</evidence>
<protein>
    <recommendedName>
        <fullName evidence="1">Beta-lactamase-related domain-containing protein</fullName>
    </recommendedName>
</protein>
<dbReference type="EMBL" id="AZBU02000004">
    <property type="protein sequence ID" value="TKR81202.1"/>
    <property type="molecule type" value="Genomic_DNA"/>
</dbReference>
<feature type="domain" description="Beta-lactamase-related" evidence="1">
    <location>
        <begin position="76"/>
        <end position="392"/>
    </location>
</feature>
<comment type="caution">
    <text evidence="2">The sequence shown here is derived from an EMBL/GenBank/DDBJ whole genome shotgun (WGS) entry which is preliminary data.</text>
</comment>
<dbReference type="STRING" id="34508.A0A4U5NEW6"/>
<dbReference type="InterPro" id="IPR001466">
    <property type="entry name" value="Beta-lactam-related"/>
</dbReference>
<dbReference type="OrthoDB" id="5946976at2759"/>
<dbReference type="InterPro" id="IPR052907">
    <property type="entry name" value="Beta-lactamase/esterase"/>
</dbReference>
<name>A0A4U5NEW6_STECR</name>
<reference evidence="2" key="1">
    <citation type="submission" date="2013-11" db="EMBL/GenBank/DDBJ databases">
        <authorList>
            <person name="Sternberg P."/>
            <person name="Dillman A."/>
            <person name="Macchietto M."/>
        </authorList>
    </citation>
    <scope>NUCLEOTIDE SEQUENCE</scope>
    <source>
        <strain evidence="2">ALL</strain>
    </source>
</reference>
<gene>
    <name evidence="2" type="ORF">L596_015116</name>
</gene>
<reference evidence="2" key="3">
    <citation type="journal article" date="2019" name="G3 (Bethesda)">
        <title>Hybrid Assembly of the Genome of the Entomopathogenic Nematode Steinernema carpocapsae Identifies the X-Chromosome.</title>
        <authorList>
            <person name="Serra L."/>
            <person name="Macchietto M."/>
            <person name="Macias-Munoz A."/>
            <person name="McGill C.J."/>
            <person name="Rodriguez I.M."/>
            <person name="Rodriguez B."/>
            <person name="Murad R."/>
            <person name="Mortazavi A."/>
        </authorList>
    </citation>
    <scope>NUCLEOTIDE SEQUENCE</scope>
    <source>
        <strain evidence="2">ALL</strain>
    </source>
</reference>
<sequence length="427" mass="48264">MLKLYKAFSLGFSAFPVQLQRLLFSATFERQPRKAVGLFSQPRNEMPDVATNGTKHANYVAGEILDERFADVFDVFRTNFENGLESEGAAFSVFFEGRLVVDLYGGFANKKHGLFWQRDTKSILFSTSKSICAIIVAHLVEKGKLSYDDKVVKFWPEFEKHGKGDITAGLPYQNVITTIEDFKNWSKIAKIFEDSEPVWTPGTKTGYHALSIGLLIDQVLRRVDEKGRGVNEYFKEEIQGKYEFLNEITFGLECETHNDSVAVIKQASKDEIRAEGERNPEALRRWNLGSNHHNERLYQQWPWITTEDYNKLENRLLPMPSNMGIGSARALAKLHSLVANSELLSQKTLDMFSFPQLEDEMDIINGYCENKGYGFQFTKNPDVSFKVNTLLQVSFRINGFSVTAASEAKTSASTSTIAFPSRTSATG</sequence>
<dbReference type="InterPro" id="IPR012338">
    <property type="entry name" value="Beta-lactam/transpept-like"/>
</dbReference>
<dbReference type="Pfam" id="PF00144">
    <property type="entry name" value="Beta-lactamase"/>
    <property type="match status" value="1"/>
</dbReference>
<proteinExistence type="predicted"/>
<accession>A0A4U5NEW6</accession>
<dbReference type="SUPFAM" id="SSF56601">
    <property type="entry name" value="beta-lactamase/transpeptidase-like"/>
    <property type="match status" value="1"/>
</dbReference>
<evidence type="ECO:0000259" key="1">
    <source>
        <dbReference type="Pfam" id="PF00144"/>
    </source>
</evidence>
<dbReference type="AlphaFoldDB" id="A0A4U5NEW6"/>
<reference evidence="2" key="2">
    <citation type="journal article" date="2015" name="Genome Biol.">
        <title>Comparative genomics of Steinernema reveals deeply conserved gene regulatory networks.</title>
        <authorList>
            <person name="Dillman A.R."/>
            <person name="Macchietto M."/>
            <person name="Porter C.F."/>
            <person name="Rogers A."/>
            <person name="Williams B."/>
            <person name="Antoshechkin I."/>
            <person name="Lee M.M."/>
            <person name="Goodwin Z."/>
            <person name="Lu X."/>
            <person name="Lewis E.E."/>
            <person name="Goodrich-Blair H."/>
            <person name="Stock S.P."/>
            <person name="Adams B.J."/>
            <person name="Sternberg P.W."/>
            <person name="Mortazavi A."/>
        </authorList>
    </citation>
    <scope>NUCLEOTIDE SEQUENCE [LARGE SCALE GENOMIC DNA]</scope>
    <source>
        <strain evidence="2">ALL</strain>
    </source>
</reference>